<comment type="caution">
    <text evidence="6">The sequence shown here is derived from an EMBL/GenBank/DDBJ whole genome shotgun (WGS) entry which is preliminary data.</text>
</comment>
<evidence type="ECO:0000256" key="3">
    <source>
        <dbReference type="ARBA" id="ARBA00022525"/>
    </source>
</evidence>
<sequence length="185" mass="21499">MRLTRVLALMAVLLAYLDSTVATERTKILAADILSSIGHKNTNPKRFLRVSEVEHVDSSTTADTDLVSEDRGFMDPLFARTAEILTKICNIGCRPKTVKDLDVWIQDMTIAWHRKAQLNLLYKDLFKHFKAIEARGWNPHNLKEKLNIPQKIETTSHSAQMLDHEYLLWLEFTKYWRQTHKVKQP</sequence>
<dbReference type="Pfam" id="PF16810">
    <property type="entry name" value="RXLR"/>
    <property type="match status" value="1"/>
</dbReference>
<comment type="function">
    <text evidence="5">Effector that suppresses plant defense responses during pathogen infection.</text>
</comment>
<dbReference type="AlphaFoldDB" id="A0A225W599"/>
<keyword evidence="7" id="KW-1185">Reference proteome</keyword>
<organism evidence="6 7">
    <name type="scientific">Phytophthora megakarya</name>
    <dbReference type="NCBI Taxonomy" id="4795"/>
    <lineage>
        <taxon>Eukaryota</taxon>
        <taxon>Sar</taxon>
        <taxon>Stramenopiles</taxon>
        <taxon>Oomycota</taxon>
        <taxon>Peronosporomycetes</taxon>
        <taxon>Peronosporales</taxon>
        <taxon>Peronosporaceae</taxon>
        <taxon>Phytophthora</taxon>
    </lineage>
</organism>
<protein>
    <recommendedName>
        <fullName evidence="5">RxLR effector protein</fullName>
    </recommendedName>
</protein>
<evidence type="ECO:0000256" key="4">
    <source>
        <dbReference type="ARBA" id="ARBA00022729"/>
    </source>
</evidence>
<keyword evidence="4 5" id="KW-0732">Signal</keyword>
<name>A0A225W599_9STRA</name>
<reference evidence="7" key="1">
    <citation type="submission" date="2017-03" db="EMBL/GenBank/DDBJ databases">
        <title>Phytopthora megakarya and P. palmivora, two closely related causual agents of cacao black pod achieved similar genome size and gene model numbers by different mechanisms.</title>
        <authorList>
            <person name="Ali S."/>
            <person name="Shao J."/>
            <person name="Larry D.J."/>
            <person name="Kronmiller B."/>
            <person name="Shen D."/>
            <person name="Strem M.D."/>
            <person name="Melnick R.L."/>
            <person name="Guiltinan M.J."/>
            <person name="Tyler B.M."/>
            <person name="Meinhardt L.W."/>
            <person name="Bailey B.A."/>
        </authorList>
    </citation>
    <scope>NUCLEOTIDE SEQUENCE [LARGE SCALE GENOMIC DNA]</scope>
    <source>
        <strain evidence="7">zdho120</strain>
    </source>
</reference>
<evidence type="ECO:0000256" key="2">
    <source>
        <dbReference type="ARBA" id="ARBA00010400"/>
    </source>
</evidence>
<comment type="subcellular location">
    <subcellularLocation>
        <location evidence="1 5">Secreted</location>
    </subcellularLocation>
</comment>
<evidence type="ECO:0000313" key="7">
    <source>
        <dbReference type="Proteomes" id="UP000198211"/>
    </source>
</evidence>
<gene>
    <name evidence="6" type="ORF">PHMEG_00014502</name>
</gene>
<evidence type="ECO:0000313" key="6">
    <source>
        <dbReference type="EMBL" id="OWZ12359.1"/>
    </source>
</evidence>
<feature type="signal peptide" evidence="5">
    <location>
        <begin position="1"/>
        <end position="22"/>
    </location>
</feature>
<accession>A0A225W599</accession>
<dbReference type="InterPro" id="IPR031825">
    <property type="entry name" value="RXLR"/>
</dbReference>
<dbReference type="Proteomes" id="UP000198211">
    <property type="component" value="Unassembled WGS sequence"/>
</dbReference>
<dbReference type="OrthoDB" id="146364at2759"/>
<evidence type="ECO:0000256" key="5">
    <source>
        <dbReference type="RuleBase" id="RU367124"/>
    </source>
</evidence>
<comment type="domain">
    <text evidence="5">The RxLR-dEER motif acts to carry the protein into the host cell cytoplasm through binding to cell surface phosphatidylinositol-3-phosphate.</text>
</comment>
<evidence type="ECO:0000256" key="1">
    <source>
        <dbReference type="ARBA" id="ARBA00004613"/>
    </source>
</evidence>
<comment type="similarity">
    <text evidence="2 5">Belongs to the RxLR effector family.</text>
</comment>
<keyword evidence="3 5" id="KW-0964">Secreted</keyword>
<dbReference type="EMBL" id="NBNE01001871">
    <property type="protein sequence ID" value="OWZ12359.1"/>
    <property type="molecule type" value="Genomic_DNA"/>
</dbReference>
<proteinExistence type="inferred from homology"/>
<feature type="chain" id="PRO_5044973940" description="RxLR effector protein" evidence="5">
    <location>
        <begin position="23"/>
        <end position="185"/>
    </location>
</feature>